<dbReference type="EMBL" id="RQGD01000034">
    <property type="protein sequence ID" value="TGL57874.1"/>
    <property type="molecule type" value="Genomic_DNA"/>
</dbReference>
<dbReference type="InterPro" id="IPR001932">
    <property type="entry name" value="PPM-type_phosphatase-like_dom"/>
</dbReference>
<feature type="transmembrane region" description="Helical" evidence="3">
    <location>
        <begin position="42"/>
        <end position="62"/>
    </location>
</feature>
<feature type="transmembrane region" description="Helical" evidence="3">
    <location>
        <begin position="140"/>
        <end position="160"/>
    </location>
</feature>
<dbReference type="Proteomes" id="UP000297693">
    <property type="component" value="Unassembled WGS sequence"/>
</dbReference>
<feature type="repeat" description="TPR" evidence="1">
    <location>
        <begin position="976"/>
        <end position="1009"/>
    </location>
</feature>
<keyword evidence="1" id="KW-0802">TPR repeat</keyword>
<feature type="transmembrane region" description="Helical" evidence="3">
    <location>
        <begin position="68"/>
        <end position="90"/>
    </location>
</feature>
<feature type="domain" description="HAMP" evidence="4">
    <location>
        <begin position="487"/>
        <end position="539"/>
    </location>
</feature>
<dbReference type="CDD" id="cd06225">
    <property type="entry name" value="HAMP"/>
    <property type="match status" value="1"/>
</dbReference>
<dbReference type="PANTHER" id="PTHR32089">
    <property type="entry name" value="METHYL-ACCEPTING CHEMOTAXIS PROTEIN MCPB"/>
    <property type="match status" value="1"/>
</dbReference>
<dbReference type="SUPFAM" id="SSF81606">
    <property type="entry name" value="PP2C-like"/>
    <property type="match status" value="1"/>
</dbReference>
<dbReference type="Pfam" id="PF14559">
    <property type="entry name" value="TPR_19"/>
    <property type="match status" value="1"/>
</dbReference>
<sequence>MNLDWLEWSYHSVGVFAAYIIILIMSVFLITKKDKTPPTWWLAAMFAGYSFMLLGYIIAYSVNAPWGAYHRFVTMCALFGNAGMIGFVYTFPRLDQEKEAKIAIPFFLTILFFGYLEFIYTGSKMEHIFNYTAHFYTFDYGAQHAFLLLITQLFPLSVIIRKTIRYSEYDGFFSKWLNKPNSASEYPMYLFSKFLVGWIKFINPKGKDAHACKSFSKAIIIFLIVAVTNVLNKSGIISYDLYAFIYANVTLIICFYFMITYINNSPEPTSFMVKLVGVSLVTVLLVLGFVGNLTLTLSEEEYDVQKKAEILGSKTAILEKKYSDISDDIEYVMVKPVSADVFNDDLKIEFNRHPDHFQLAEVKKEIAASKKTLLKETIAKIQKENKKNESTQISDDMLEAEALDRFKKTRQYQNVESKYKQNLTRLYRTAGLRYTHFDFTKDDKKYEIGFSYDEYRKHTNENAVKLILTILFTSILILIIFPRFFLSSLVKPLNNLLEGVTKVNEGNLDIQVPIKVQDEIGFLASSFNSMVESIKQARKELEDYAENLEEKVKIRTKEVQEKMEEVQKLKIQQDGDYFLTSLLAKPLFYNANKSKLVPTEFFIRQKKKFEFKNKSADLGGDICITGTLKFGKPDDFKVYVLAMNGDAMGKSMQGAGGSLVMGVVFNAIMSRSASNKKVLDMNPEDWLTDVYHEVDSVFKSFNGTMVISATVVLIEEKSGEMLYFNAEHPATILYRDGKASFIEQELLLRKLGQESEFKFKVYKYQLMPGDVVILGSDGRDDIDLTPEAEIRTINEDEFAILKIVEDTNANIFEFEDVLKSQGTITDDLSFLRLDFQPQSVSEEIQNIQEQPISSKFEEQELEIRDDDDLQGLDLTEVYQQSKRLYREGQVNEALNVLMKAHSIEPNNQKLNKLLGLMSFKGKDYAKAVDILSQYLQMDPDTEEMWYYLSLSQKKMGRYLSSLEASKRVYQLHPDNINNLVNLSDLNRLTGKYEEARKFSERALEIDPENQNAKKILRYLEKV</sequence>
<dbReference type="AlphaFoldDB" id="A0A4R9JYT3"/>
<dbReference type="GO" id="GO:0016020">
    <property type="term" value="C:membrane"/>
    <property type="evidence" value="ECO:0007669"/>
    <property type="project" value="InterPro"/>
</dbReference>
<keyword evidence="3" id="KW-1133">Transmembrane helix</keyword>
<dbReference type="OrthoDB" id="340941at2"/>
<organism evidence="5 6">
    <name type="scientific">Leptospira ognonensis</name>
    <dbReference type="NCBI Taxonomy" id="2484945"/>
    <lineage>
        <taxon>Bacteria</taxon>
        <taxon>Pseudomonadati</taxon>
        <taxon>Spirochaetota</taxon>
        <taxon>Spirochaetia</taxon>
        <taxon>Leptospirales</taxon>
        <taxon>Leptospiraceae</taxon>
        <taxon>Leptospira</taxon>
    </lineage>
</organism>
<dbReference type="Pfam" id="PF00672">
    <property type="entry name" value="HAMP"/>
    <property type="match status" value="1"/>
</dbReference>
<dbReference type="Pfam" id="PF07228">
    <property type="entry name" value="SpoIIE"/>
    <property type="match status" value="1"/>
</dbReference>
<evidence type="ECO:0000259" key="4">
    <source>
        <dbReference type="PROSITE" id="PS50885"/>
    </source>
</evidence>
<dbReference type="InterPro" id="IPR003660">
    <property type="entry name" value="HAMP_dom"/>
</dbReference>
<dbReference type="InterPro" id="IPR036457">
    <property type="entry name" value="PPM-type-like_dom_sf"/>
</dbReference>
<dbReference type="SMART" id="SM00028">
    <property type="entry name" value="TPR"/>
    <property type="match status" value="3"/>
</dbReference>
<evidence type="ECO:0000256" key="2">
    <source>
        <dbReference type="SAM" id="Coils"/>
    </source>
</evidence>
<feature type="transmembrane region" description="Helical" evidence="3">
    <location>
        <begin position="243"/>
        <end position="263"/>
    </location>
</feature>
<keyword evidence="2" id="KW-0175">Coiled coil</keyword>
<accession>A0A4R9JYT3</accession>
<feature type="transmembrane region" description="Helical" evidence="3">
    <location>
        <begin position="466"/>
        <end position="486"/>
    </location>
</feature>
<keyword evidence="3" id="KW-0812">Transmembrane</keyword>
<dbReference type="PANTHER" id="PTHR32089:SF114">
    <property type="entry name" value="METHYL-ACCEPTING CHEMOTAXIS PROTEIN MCPB"/>
    <property type="match status" value="1"/>
</dbReference>
<dbReference type="Pfam" id="PF13181">
    <property type="entry name" value="TPR_8"/>
    <property type="match status" value="1"/>
</dbReference>
<dbReference type="GO" id="GO:0007165">
    <property type="term" value="P:signal transduction"/>
    <property type="evidence" value="ECO:0007669"/>
    <property type="project" value="InterPro"/>
</dbReference>
<feature type="transmembrane region" description="Helical" evidence="3">
    <location>
        <begin position="12"/>
        <end position="30"/>
    </location>
</feature>
<keyword evidence="3" id="KW-0472">Membrane</keyword>
<dbReference type="RefSeq" id="WP_135623892.1">
    <property type="nucleotide sequence ID" value="NZ_RQGD01000034.1"/>
</dbReference>
<feature type="repeat" description="TPR" evidence="1">
    <location>
        <begin position="942"/>
        <end position="975"/>
    </location>
</feature>
<protein>
    <submittedName>
        <fullName evidence="5">HAMP domain-containing protein</fullName>
    </submittedName>
</protein>
<name>A0A4R9JYT3_9LEPT</name>
<gene>
    <name evidence="5" type="ORF">EHQ58_10725</name>
</gene>
<proteinExistence type="predicted"/>
<dbReference type="InterPro" id="IPR019734">
    <property type="entry name" value="TPR_rpt"/>
</dbReference>
<feature type="coiled-coil region" evidence="2">
    <location>
        <begin position="527"/>
        <end position="565"/>
    </location>
</feature>
<dbReference type="InterPro" id="IPR011990">
    <property type="entry name" value="TPR-like_helical_dom_sf"/>
</dbReference>
<keyword evidence="6" id="KW-1185">Reference proteome</keyword>
<dbReference type="PROSITE" id="PS50005">
    <property type="entry name" value="TPR"/>
    <property type="match status" value="3"/>
</dbReference>
<feature type="repeat" description="TPR" evidence="1">
    <location>
        <begin position="908"/>
        <end position="941"/>
    </location>
</feature>
<feature type="transmembrane region" description="Helical" evidence="3">
    <location>
        <begin position="102"/>
        <end position="120"/>
    </location>
</feature>
<dbReference type="Gene3D" id="3.60.40.10">
    <property type="entry name" value="PPM-type phosphatase domain"/>
    <property type="match status" value="1"/>
</dbReference>
<evidence type="ECO:0000256" key="3">
    <source>
        <dbReference type="SAM" id="Phobius"/>
    </source>
</evidence>
<dbReference type="SUPFAM" id="SSF48452">
    <property type="entry name" value="TPR-like"/>
    <property type="match status" value="1"/>
</dbReference>
<dbReference type="Gene3D" id="1.25.40.10">
    <property type="entry name" value="Tetratricopeptide repeat domain"/>
    <property type="match status" value="1"/>
</dbReference>
<reference evidence="5" key="1">
    <citation type="journal article" date="2019" name="PLoS Negl. Trop. Dis.">
        <title>Revisiting the worldwide diversity of Leptospira species in the environment.</title>
        <authorList>
            <person name="Vincent A.T."/>
            <person name="Schiettekatte O."/>
            <person name="Bourhy P."/>
            <person name="Veyrier F.J."/>
            <person name="Picardeau M."/>
        </authorList>
    </citation>
    <scope>NUCLEOTIDE SEQUENCE [LARGE SCALE GENOMIC DNA]</scope>
    <source>
        <strain evidence="5">201702476</strain>
    </source>
</reference>
<dbReference type="PROSITE" id="PS50885">
    <property type="entry name" value="HAMP"/>
    <property type="match status" value="1"/>
</dbReference>
<dbReference type="SMART" id="SM00331">
    <property type="entry name" value="PP2C_SIG"/>
    <property type="match status" value="1"/>
</dbReference>
<dbReference type="SMART" id="SM00304">
    <property type="entry name" value="HAMP"/>
    <property type="match status" value="1"/>
</dbReference>
<dbReference type="SUPFAM" id="SSF158472">
    <property type="entry name" value="HAMP domain-like"/>
    <property type="match status" value="1"/>
</dbReference>
<dbReference type="Gene3D" id="6.10.340.10">
    <property type="match status" value="1"/>
</dbReference>
<feature type="transmembrane region" description="Helical" evidence="3">
    <location>
        <begin position="275"/>
        <end position="297"/>
    </location>
</feature>
<comment type="caution">
    <text evidence="5">The sequence shown here is derived from an EMBL/GenBank/DDBJ whole genome shotgun (WGS) entry which is preliminary data.</text>
</comment>
<evidence type="ECO:0000313" key="5">
    <source>
        <dbReference type="EMBL" id="TGL57874.1"/>
    </source>
</evidence>
<evidence type="ECO:0000256" key="1">
    <source>
        <dbReference type="PROSITE-ProRule" id="PRU00339"/>
    </source>
</evidence>
<evidence type="ECO:0000313" key="6">
    <source>
        <dbReference type="Proteomes" id="UP000297693"/>
    </source>
</evidence>